<evidence type="ECO:0000313" key="3">
    <source>
        <dbReference type="EMBL" id="KAK0529238.1"/>
    </source>
</evidence>
<reference evidence="3" key="1">
    <citation type="journal article" date="2023" name="PhytoFront">
        <title>Draft Genome Resources of Seven Strains of Tilletia horrida, Causal Agent of Kernel Smut of Rice.</title>
        <authorList>
            <person name="Khanal S."/>
            <person name="Antony Babu S."/>
            <person name="Zhou X.G."/>
        </authorList>
    </citation>
    <scope>NUCLEOTIDE SEQUENCE</scope>
    <source>
        <strain evidence="3">TX3</strain>
    </source>
</reference>
<dbReference type="Proteomes" id="UP001176521">
    <property type="component" value="Unassembled WGS sequence"/>
</dbReference>
<feature type="domain" description="MAGE" evidence="2">
    <location>
        <begin position="183"/>
        <end position="491"/>
    </location>
</feature>
<evidence type="ECO:0000313" key="4">
    <source>
        <dbReference type="Proteomes" id="UP001176521"/>
    </source>
</evidence>
<feature type="region of interest" description="Disordered" evidence="1">
    <location>
        <begin position="504"/>
        <end position="587"/>
    </location>
</feature>
<evidence type="ECO:0000256" key="1">
    <source>
        <dbReference type="SAM" id="MobiDB-lite"/>
    </source>
</evidence>
<dbReference type="InterPro" id="IPR041899">
    <property type="entry name" value="MAGE_WH2"/>
</dbReference>
<dbReference type="PANTHER" id="PTHR35711:SF1">
    <property type="entry name" value="ECTODERMAL, ISOFORM F"/>
    <property type="match status" value="1"/>
</dbReference>
<organism evidence="3 4">
    <name type="scientific">Tilletia horrida</name>
    <dbReference type="NCBI Taxonomy" id="155126"/>
    <lineage>
        <taxon>Eukaryota</taxon>
        <taxon>Fungi</taxon>
        <taxon>Dikarya</taxon>
        <taxon>Basidiomycota</taxon>
        <taxon>Ustilaginomycotina</taxon>
        <taxon>Exobasidiomycetes</taxon>
        <taxon>Tilletiales</taxon>
        <taxon>Tilletiaceae</taxon>
        <taxon>Tilletia</taxon>
    </lineage>
</organism>
<dbReference type="Pfam" id="PF01454">
    <property type="entry name" value="MAGE"/>
    <property type="match status" value="1"/>
</dbReference>
<feature type="compositionally biased region" description="Low complexity" evidence="1">
    <location>
        <begin position="65"/>
        <end position="78"/>
    </location>
</feature>
<dbReference type="PANTHER" id="PTHR35711">
    <property type="entry name" value="EXPRESSED PROTEIN"/>
    <property type="match status" value="1"/>
</dbReference>
<keyword evidence="4" id="KW-1185">Reference proteome</keyword>
<dbReference type="Gene3D" id="1.10.10.1210">
    <property type="entry name" value="MAGE homology domain, winged helix WH2 motif"/>
    <property type="match status" value="1"/>
</dbReference>
<evidence type="ECO:0000259" key="2">
    <source>
        <dbReference type="SMART" id="SM01373"/>
    </source>
</evidence>
<feature type="compositionally biased region" description="Acidic residues" evidence="1">
    <location>
        <begin position="91"/>
        <end position="115"/>
    </location>
</feature>
<feature type="compositionally biased region" description="Acidic residues" evidence="1">
    <location>
        <begin position="44"/>
        <end position="53"/>
    </location>
</feature>
<dbReference type="EMBL" id="JAPDMQ010000249">
    <property type="protein sequence ID" value="KAK0529238.1"/>
    <property type="molecule type" value="Genomic_DNA"/>
</dbReference>
<feature type="compositionally biased region" description="Basic residues" evidence="1">
    <location>
        <begin position="545"/>
        <end position="555"/>
    </location>
</feature>
<dbReference type="Gene3D" id="1.10.10.1200">
    <property type="entry name" value="MAGE homology domain, winged helix WH1 motif"/>
    <property type="match status" value="1"/>
</dbReference>
<dbReference type="InterPro" id="IPR041898">
    <property type="entry name" value="MAGE_WH1"/>
</dbReference>
<proteinExistence type="predicted"/>
<gene>
    <name evidence="3" type="ORF">OC842_004304</name>
</gene>
<dbReference type="InterPro" id="IPR002190">
    <property type="entry name" value="MHD_dom"/>
</dbReference>
<feature type="compositionally biased region" description="Basic and acidic residues" evidence="1">
    <location>
        <begin position="565"/>
        <end position="580"/>
    </location>
</feature>
<feature type="compositionally biased region" description="Low complexity" evidence="1">
    <location>
        <begin position="436"/>
        <end position="445"/>
    </location>
</feature>
<feature type="region of interest" description="Disordered" evidence="1">
    <location>
        <begin position="436"/>
        <end position="473"/>
    </location>
</feature>
<feature type="compositionally biased region" description="Acidic residues" evidence="1">
    <location>
        <begin position="520"/>
        <end position="539"/>
    </location>
</feature>
<name>A0AAN6JJP8_9BASI</name>
<feature type="compositionally biased region" description="Acidic residues" evidence="1">
    <location>
        <begin position="25"/>
        <end position="37"/>
    </location>
</feature>
<sequence>MPPRRSTRSSDAPSRSSTRRRRRDDDDDDGDVEEEEEIQHQNGGDDEQEEEEDAPVRRSSRRQPSRASSSSQRTYSQRKVSTGRRRRGAADDDDDDEDEEEEQEEQEEEDDEDADVTITGSRKGKGRKSNASARDDDGSDAEEGVAAKWKMLEKTKQGELSAQIRSAAKELGKQEVLKKAADLCRMALYHEYSKGPLRRPAINAGLFNSDSKASRAFPMVLRYTNKTLRGTFALELVELRTGASASSNAYILRNVLPEAAIEGLVKPCKELRDLAKRDAELTKNGRKRQRSSAAAAEGSSQLLELAGAEERKKYVGHRSYDKEAPMLDWKAADGQLGSMGLLYVILALILTNGRTLPNNQLRSALRRLCLPSGEPLPTALRIDGNVNLDAPFPSRSSLGTTAPKSVATEANNATIESFLANAVKMHYLEHAKSSTLAGAATQTQGGASGSSGRGRRSANVNLDGEGGGAEADAFDWRWGPRATIEVGEVGIAKFISEVWGLGASQQDEDEEQAAAAESQLLEEGEDEDEDEDEDGDGDEAGGSSSRRRQKRKAPAKRSATQNKNETAKERHDRLMRDIERAAGSQLI</sequence>
<dbReference type="SMART" id="SM01373">
    <property type="entry name" value="MAGE"/>
    <property type="match status" value="1"/>
</dbReference>
<protein>
    <recommendedName>
        <fullName evidence="2">MAGE domain-containing protein</fullName>
    </recommendedName>
</protein>
<feature type="region of interest" description="Disordered" evidence="1">
    <location>
        <begin position="1"/>
        <end position="144"/>
    </location>
</feature>
<comment type="caution">
    <text evidence="3">The sequence shown here is derived from an EMBL/GenBank/DDBJ whole genome shotgun (WGS) entry which is preliminary data.</text>
</comment>
<dbReference type="AlphaFoldDB" id="A0AAN6JJP8"/>
<accession>A0AAN6JJP8</accession>